<name>A0A0G2EHQ3_9PEZI</name>
<gene>
    <name evidence="3" type="ORF">UCDDS831_g04011</name>
</gene>
<feature type="region of interest" description="Disordered" evidence="2">
    <location>
        <begin position="1"/>
        <end position="34"/>
    </location>
</feature>
<accession>A0A0G2EHQ3</accession>
<feature type="compositionally biased region" description="Low complexity" evidence="2">
    <location>
        <begin position="8"/>
        <end position="25"/>
    </location>
</feature>
<keyword evidence="1" id="KW-0175">Coiled coil</keyword>
<evidence type="ECO:0000256" key="2">
    <source>
        <dbReference type="SAM" id="MobiDB-lite"/>
    </source>
</evidence>
<protein>
    <submittedName>
        <fullName evidence="3">Uncharacterized protein</fullName>
    </submittedName>
</protein>
<sequence length="309" mass="34352">MSMNSRVTSPGGATTATGTYKSTSPHATMPFGDKKALVDNPAKITISWTDPKSSKPISVTDVPREMFMAFCPSARNHFADLAHRPGSDKSIYNLGTVADLYAGAIRYLVRALDSALRERNMNALPAPYPTPDVIRHLKCLAAVKKLGVARFVEHVWRVAAMDAVRAAGRVTLEEFAYAVEAFGGVNGTERVLIRHVVGSAVWTELTDEVVWSETDAINRYVTGGPREVAVMKWSVEREAMRKLEARAKSEQRKERRALAQLRERERWEDQQKRLEQARNGERVLTAAEVRAMQGSYAGPRIATLSNKLR</sequence>
<feature type="coiled-coil region" evidence="1">
    <location>
        <begin position="240"/>
        <end position="277"/>
    </location>
</feature>
<evidence type="ECO:0000256" key="1">
    <source>
        <dbReference type="SAM" id="Coils"/>
    </source>
</evidence>
<reference evidence="3 4" key="1">
    <citation type="submission" date="2015-03" db="EMBL/GenBank/DDBJ databases">
        <authorList>
            <person name="Morales-Cruz A."/>
            <person name="Amrine K.C."/>
            <person name="Cantu D."/>
        </authorList>
    </citation>
    <scope>NUCLEOTIDE SEQUENCE [LARGE SCALE GENOMIC DNA]</scope>
    <source>
        <strain evidence="3">DS831</strain>
    </source>
</reference>
<dbReference type="EMBL" id="LAQI01000081">
    <property type="protein sequence ID" value="KKY21756.1"/>
    <property type="molecule type" value="Genomic_DNA"/>
</dbReference>
<evidence type="ECO:0000313" key="4">
    <source>
        <dbReference type="Proteomes" id="UP000034182"/>
    </source>
</evidence>
<dbReference type="Proteomes" id="UP000034182">
    <property type="component" value="Unassembled WGS sequence"/>
</dbReference>
<reference evidence="3 4" key="2">
    <citation type="submission" date="2015-05" db="EMBL/GenBank/DDBJ databases">
        <title>Distinctive expansion of gene families associated with plant cell wall degradation and secondary metabolism in the genomes of grapevine trunk pathogens.</title>
        <authorList>
            <person name="Lawrence D.P."/>
            <person name="Travadon R."/>
            <person name="Rolshausen P.E."/>
            <person name="Baumgartner K."/>
        </authorList>
    </citation>
    <scope>NUCLEOTIDE SEQUENCE [LARGE SCALE GENOMIC DNA]</scope>
    <source>
        <strain evidence="3">DS831</strain>
    </source>
</reference>
<dbReference type="AlphaFoldDB" id="A0A0G2EHQ3"/>
<comment type="caution">
    <text evidence="3">The sequence shown here is derived from an EMBL/GenBank/DDBJ whole genome shotgun (WGS) entry which is preliminary data.</text>
</comment>
<organism evidence="3 4">
    <name type="scientific">Diplodia seriata</name>
    <dbReference type="NCBI Taxonomy" id="420778"/>
    <lineage>
        <taxon>Eukaryota</taxon>
        <taxon>Fungi</taxon>
        <taxon>Dikarya</taxon>
        <taxon>Ascomycota</taxon>
        <taxon>Pezizomycotina</taxon>
        <taxon>Dothideomycetes</taxon>
        <taxon>Dothideomycetes incertae sedis</taxon>
        <taxon>Botryosphaeriales</taxon>
        <taxon>Botryosphaeriaceae</taxon>
        <taxon>Diplodia</taxon>
    </lineage>
</organism>
<dbReference type="CDD" id="cd22249">
    <property type="entry name" value="UDM1_RNF168_RNF169-like"/>
    <property type="match status" value="1"/>
</dbReference>
<evidence type="ECO:0000313" key="3">
    <source>
        <dbReference type="EMBL" id="KKY21756.1"/>
    </source>
</evidence>
<proteinExistence type="predicted"/>